<dbReference type="InterPro" id="IPR014710">
    <property type="entry name" value="RmlC-like_jellyroll"/>
</dbReference>
<dbReference type="Proteomes" id="UP000268857">
    <property type="component" value="Unassembled WGS sequence"/>
</dbReference>
<keyword evidence="7" id="KW-0645">Protease</keyword>
<keyword evidence="9 11" id="KW-1133">Transmembrane helix</keyword>
<dbReference type="InterPro" id="IPR005074">
    <property type="entry name" value="Peptidase_C39"/>
</dbReference>
<comment type="subcellular location">
    <subcellularLocation>
        <location evidence="1">Cell membrane</location>
        <topology evidence="1">Multi-pass membrane protein</topology>
    </subcellularLocation>
</comment>
<feature type="transmembrane region" description="Helical" evidence="11">
    <location>
        <begin position="548"/>
        <end position="569"/>
    </location>
</feature>
<dbReference type="Pfam" id="PF00664">
    <property type="entry name" value="ABC_membrane"/>
    <property type="match status" value="1"/>
</dbReference>
<evidence type="ECO:0000313" key="15">
    <source>
        <dbReference type="EMBL" id="RUR78249.1"/>
    </source>
</evidence>
<dbReference type="GO" id="GO:0016887">
    <property type="term" value="F:ATP hydrolysis activity"/>
    <property type="evidence" value="ECO:0007669"/>
    <property type="project" value="InterPro"/>
</dbReference>
<feature type="domain" description="ABC transmembrane type-1" evidence="13">
    <location>
        <begin position="441"/>
        <end position="720"/>
    </location>
</feature>
<evidence type="ECO:0000256" key="11">
    <source>
        <dbReference type="SAM" id="Phobius"/>
    </source>
</evidence>
<dbReference type="InterPro" id="IPR003593">
    <property type="entry name" value="AAA+_ATPase"/>
</dbReference>
<dbReference type="PROSITE" id="PS50990">
    <property type="entry name" value="PEPTIDASE_C39"/>
    <property type="match status" value="1"/>
</dbReference>
<dbReference type="SUPFAM" id="SSF90123">
    <property type="entry name" value="ABC transporter transmembrane region"/>
    <property type="match status" value="1"/>
</dbReference>
<dbReference type="InterPro" id="IPR003439">
    <property type="entry name" value="ABC_transporter-like_ATP-bd"/>
</dbReference>
<protein>
    <recommendedName>
        <fullName evidence="17">Peptidase C39</fullName>
    </recommendedName>
</protein>
<dbReference type="GO" id="GO:0005886">
    <property type="term" value="C:plasma membrane"/>
    <property type="evidence" value="ECO:0007669"/>
    <property type="project" value="UniProtKB-SubCell"/>
</dbReference>
<dbReference type="PROSITE" id="PS50893">
    <property type="entry name" value="ABC_TRANSPORTER_2"/>
    <property type="match status" value="1"/>
</dbReference>
<keyword evidence="16" id="KW-1185">Reference proteome</keyword>
<dbReference type="InterPro" id="IPR039421">
    <property type="entry name" value="Type_1_exporter"/>
</dbReference>
<keyword evidence="7" id="KW-0788">Thiol protease</keyword>
<feature type="domain" description="ABC transporter" evidence="12">
    <location>
        <begin position="754"/>
        <end position="998"/>
    </location>
</feature>
<evidence type="ECO:0000256" key="7">
    <source>
        <dbReference type="ARBA" id="ARBA00022807"/>
    </source>
</evidence>
<feature type="domain" description="Peptidase C39" evidence="14">
    <location>
        <begin position="289"/>
        <end position="408"/>
    </location>
</feature>
<dbReference type="InterPro" id="IPR036640">
    <property type="entry name" value="ABC1_TM_sf"/>
</dbReference>
<dbReference type="Gene3D" id="3.40.50.300">
    <property type="entry name" value="P-loop containing nucleotide triphosphate hydrolases"/>
    <property type="match status" value="1"/>
</dbReference>
<dbReference type="AlphaFoldDB" id="A0A433N901"/>
<evidence type="ECO:0000256" key="3">
    <source>
        <dbReference type="ARBA" id="ARBA00022475"/>
    </source>
</evidence>
<sequence>MREFQLGDDLTSYTPNRQTEDSNNFLFLVCKGRVRLLGFDTAVGREVSTHLLLAGQTFGGDDLFCSKPLPYRAVAANAGFVAYACLDRLKQWLEELPNLKDYFQQMTDERQALIFFKTVTELRSHTSHTLQQLIPYLVKTKVSAGSSLTEATSNLQGRFWLLHGKVSSSSTETQPPIVGESWGDLDFTITDWIAQTNLILYHISKDNSESVAAIAPEIFSTRQEEEDKGKWGQGEVGTRGGGDAGNFLFASSSEDTKTLSTTPEIDFCATRNQHRLVNRFWRRYPFIPQQDSSDCGAACLAMISLYWGKRLSLARLRNIAQTNRTGTSLAALADAAEIVGFDALPVRASLSKLELQAKPWIAHWQGIHFVVVWQVKGDRVLISDPAIGKRSLQKAEFEANWTGYALLLFPTERLEAKQSKKISFSKFWQTFWHQRQLLGQIILASVLLQVFALAVPIISQLVMDRVLPYKSLLTLNIFTICFLFFGLWRITIQAVRQYLLDYLSNHMELAELSSFMSHILHLPLQFFASRQVGDIITRIQENRKIQLFFVKQAIITTLDALIVVAYLGLMASYNLRLSCVVVSLILLIAILNLAANPFIKKVSRELLHKSAVQNSALVEIVTGIATVKAAAAEIPMRWRWEERFTNMVQTRRRAQKLANNLQLATSSINHLGTTALLWYGATLVINQEISVGQFVAFSVMVGSIVKPVLAVVGLWDEFKEVIISLEHLNDVLATQPEVNPQKSPLELPHICGDVDFENVSFLYNTDTERNTLQHISFEVKAGQTIAIVGASGSGKSTLVNLLVGLYRPDSGRILIDGHDIANISPQSLRNQVGMVPQEIFLFSGTILENITLFNSEISLEQAIAAANLAEAHGFIQALPFGYNTRVGEGGMMLSAPERQRIAIARALVRNPRILILDQATSCLDAESEHRFYKNLAQFNRLNNASTGVTITTFIITHRLDTISHADCILVLDQGILVEQGTHKQLMGIHGLYYHLSQQQSHLRSHLD</sequence>
<evidence type="ECO:0000313" key="16">
    <source>
        <dbReference type="Proteomes" id="UP000268857"/>
    </source>
</evidence>
<feature type="transmembrane region" description="Helical" evidence="11">
    <location>
        <begin position="471"/>
        <end position="492"/>
    </location>
</feature>
<evidence type="ECO:0000256" key="6">
    <source>
        <dbReference type="ARBA" id="ARBA00022801"/>
    </source>
</evidence>
<dbReference type="Gene3D" id="1.20.1560.10">
    <property type="entry name" value="ABC transporter type 1, transmembrane domain"/>
    <property type="match status" value="1"/>
</dbReference>
<keyword evidence="2" id="KW-0813">Transport</keyword>
<evidence type="ECO:0000256" key="10">
    <source>
        <dbReference type="ARBA" id="ARBA00023136"/>
    </source>
</evidence>
<dbReference type="InterPro" id="IPR018490">
    <property type="entry name" value="cNMP-bd_dom_sf"/>
</dbReference>
<dbReference type="Gene3D" id="2.60.120.10">
    <property type="entry name" value="Jelly Rolls"/>
    <property type="match status" value="1"/>
</dbReference>
<dbReference type="OrthoDB" id="437054at2"/>
<dbReference type="Gene3D" id="3.90.70.10">
    <property type="entry name" value="Cysteine proteinases"/>
    <property type="match status" value="1"/>
</dbReference>
<dbReference type="InterPro" id="IPR027417">
    <property type="entry name" value="P-loop_NTPase"/>
</dbReference>
<organism evidence="15 16">
    <name type="scientific">Chlorogloeopsis fritschii PCC 6912</name>
    <dbReference type="NCBI Taxonomy" id="211165"/>
    <lineage>
        <taxon>Bacteria</taxon>
        <taxon>Bacillati</taxon>
        <taxon>Cyanobacteriota</taxon>
        <taxon>Cyanophyceae</taxon>
        <taxon>Nostocales</taxon>
        <taxon>Chlorogloeopsidaceae</taxon>
        <taxon>Chlorogloeopsis</taxon>
    </lineage>
</organism>
<evidence type="ECO:0000256" key="5">
    <source>
        <dbReference type="ARBA" id="ARBA00022741"/>
    </source>
</evidence>
<reference evidence="15 16" key="1">
    <citation type="journal article" date="2019" name="Genome Biol. Evol.">
        <title>Day and night: Metabolic profiles and evolutionary relationships of six axenic non-marine cyanobacteria.</title>
        <authorList>
            <person name="Will S.E."/>
            <person name="Henke P."/>
            <person name="Boedeker C."/>
            <person name="Huang S."/>
            <person name="Brinkmann H."/>
            <person name="Rohde M."/>
            <person name="Jarek M."/>
            <person name="Friedl T."/>
            <person name="Seufert S."/>
            <person name="Schumacher M."/>
            <person name="Overmann J."/>
            <person name="Neumann-Schaal M."/>
            <person name="Petersen J."/>
        </authorList>
    </citation>
    <scope>NUCLEOTIDE SEQUENCE [LARGE SCALE GENOMIC DNA]</scope>
    <source>
        <strain evidence="15 16">PCC 6912</strain>
    </source>
</reference>
<dbReference type="FunFam" id="3.40.50.300:FF:000221">
    <property type="entry name" value="Multidrug ABC transporter ATP-binding protein"/>
    <property type="match status" value="1"/>
</dbReference>
<evidence type="ECO:0000256" key="1">
    <source>
        <dbReference type="ARBA" id="ARBA00004651"/>
    </source>
</evidence>
<proteinExistence type="predicted"/>
<accession>A0A433N901</accession>
<keyword evidence="6" id="KW-0378">Hydrolase</keyword>
<feature type="transmembrane region" description="Helical" evidence="11">
    <location>
        <begin position="437"/>
        <end position="459"/>
    </location>
</feature>
<evidence type="ECO:0000256" key="2">
    <source>
        <dbReference type="ARBA" id="ARBA00022448"/>
    </source>
</evidence>
<dbReference type="PANTHER" id="PTHR43394">
    <property type="entry name" value="ATP-DEPENDENT PERMEASE MDL1, MITOCHONDRIAL"/>
    <property type="match status" value="1"/>
</dbReference>
<dbReference type="PROSITE" id="PS50929">
    <property type="entry name" value="ABC_TM1F"/>
    <property type="match status" value="1"/>
</dbReference>
<dbReference type="SMART" id="SM00382">
    <property type="entry name" value="AAA"/>
    <property type="match status" value="1"/>
</dbReference>
<evidence type="ECO:0000256" key="4">
    <source>
        <dbReference type="ARBA" id="ARBA00022692"/>
    </source>
</evidence>
<dbReference type="CDD" id="cd02418">
    <property type="entry name" value="Peptidase_C39B"/>
    <property type="match status" value="1"/>
</dbReference>
<dbReference type="InterPro" id="IPR011527">
    <property type="entry name" value="ABC1_TM_dom"/>
</dbReference>
<dbReference type="SUPFAM" id="SSF51206">
    <property type="entry name" value="cAMP-binding domain-like"/>
    <property type="match status" value="1"/>
</dbReference>
<dbReference type="EMBL" id="RSCJ01000015">
    <property type="protein sequence ID" value="RUR78249.1"/>
    <property type="molecule type" value="Genomic_DNA"/>
</dbReference>
<dbReference type="GO" id="GO:0015421">
    <property type="term" value="F:ABC-type oligopeptide transporter activity"/>
    <property type="evidence" value="ECO:0007669"/>
    <property type="project" value="TreeGrafter"/>
</dbReference>
<dbReference type="Pfam" id="PF00005">
    <property type="entry name" value="ABC_tran"/>
    <property type="match status" value="1"/>
</dbReference>
<evidence type="ECO:0008006" key="17">
    <source>
        <dbReference type="Google" id="ProtNLM"/>
    </source>
</evidence>
<dbReference type="Pfam" id="PF03412">
    <property type="entry name" value="Peptidase_C39"/>
    <property type="match status" value="1"/>
</dbReference>
<evidence type="ECO:0000259" key="13">
    <source>
        <dbReference type="PROSITE" id="PS50929"/>
    </source>
</evidence>
<evidence type="ECO:0000259" key="12">
    <source>
        <dbReference type="PROSITE" id="PS50893"/>
    </source>
</evidence>
<feature type="transmembrane region" description="Helical" evidence="11">
    <location>
        <begin position="575"/>
        <end position="595"/>
    </location>
</feature>
<evidence type="ECO:0000256" key="8">
    <source>
        <dbReference type="ARBA" id="ARBA00022840"/>
    </source>
</evidence>
<evidence type="ECO:0000256" key="9">
    <source>
        <dbReference type="ARBA" id="ARBA00022989"/>
    </source>
</evidence>
<evidence type="ECO:0000259" key="14">
    <source>
        <dbReference type="PROSITE" id="PS50990"/>
    </source>
</evidence>
<dbReference type="STRING" id="211165.GCA_000317285_02057"/>
<dbReference type="CDD" id="cd18568">
    <property type="entry name" value="ABC_6TM_HetC_like"/>
    <property type="match status" value="1"/>
</dbReference>
<keyword evidence="4 11" id="KW-0812">Transmembrane</keyword>
<dbReference type="PANTHER" id="PTHR43394:SF1">
    <property type="entry name" value="ATP-BINDING CASSETTE SUB-FAMILY B MEMBER 10, MITOCHONDRIAL"/>
    <property type="match status" value="1"/>
</dbReference>
<keyword evidence="5" id="KW-0547">Nucleotide-binding</keyword>
<gene>
    <name evidence="15" type="ORF">PCC6912_35910</name>
</gene>
<keyword evidence="3" id="KW-1003">Cell membrane</keyword>
<dbReference type="SUPFAM" id="SSF52540">
    <property type="entry name" value="P-loop containing nucleoside triphosphate hydrolases"/>
    <property type="match status" value="1"/>
</dbReference>
<keyword evidence="10 11" id="KW-0472">Membrane</keyword>
<dbReference type="GO" id="GO:0008234">
    <property type="term" value="F:cysteine-type peptidase activity"/>
    <property type="evidence" value="ECO:0007669"/>
    <property type="project" value="UniProtKB-KW"/>
</dbReference>
<keyword evidence="8" id="KW-0067">ATP-binding</keyword>
<comment type="caution">
    <text evidence="15">The sequence shown here is derived from an EMBL/GenBank/DDBJ whole genome shotgun (WGS) entry which is preliminary data.</text>
</comment>
<name>A0A433N901_CHLFR</name>
<dbReference type="GO" id="GO:0006508">
    <property type="term" value="P:proteolysis"/>
    <property type="evidence" value="ECO:0007669"/>
    <property type="project" value="InterPro"/>
</dbReference>
<dbReference type="GO" id="GO:0005524">
    <property type="term" value="F:ATP binding"/>
    <property type="evidence" value="ECO:0007669"/>
    <property type="project" value="UniProtKB-KW"/>
</dbReference>